<protein>
    <submittedName>
        <fullName evidence="1">Uncharacterized protein</fullName>
    </submittedName>
</protein>
<sequence length="280" mass="33013">MFQFELTEEEKVINKFKISPIPTEDQIKEIAELQNTYTFYYKVKSEAFNIFWVEGEVDFPNKLISAVMDILVRAVETPKDPEIPDQMTCRLKDKPTAKDVAYFTDEIPLTPKQAGKIGSILYLFYNDKFTYLVENNVLKVNYEGATYRSFLNNLLNDIEKENILLFTVEDISEADAAEFIRAVKDEHEHHLFIIYQSKYLEGNLNLLIPNKPWVLKVLEPLAQKIKRDGEYFKHVLKKYEKEISERLSRHFFGQLEAHVGEYAQLFDRFCNEMREVRNLK</sequence>
<dbReference type="AlphaFoldDB" id="A0A635RBJ6"/>
<name>A0A635RBJ6_SALET</name>
<organism evidence="1">
    <name type="scientific">Salmonella enterica subsp. enterica serovar Chester</name>
    <dbReference type="NCBI Taxonomy" id="149386"/>
    <lineage>
        <taxon>Bacteria</taxon>
        <taxon>Pseudomonadati</taxon>
        <taxon>Pseudomonadota</taxon>
        <taxon>Gammaproteobacteria</taxon>
        <taxon>Enterobacterales</taxon>
        <taxon>Enterobacteriaceae</taxon>
        <taxon>Salmonella</taxon>
    </lineage>
</organism>
<evidence type="ECO:0000313" key="1">
    <source>
        <dbReference type="EMBL" id="EDH8304244.1"/>
    </source>
</evidence>
<comment type="caution">
    <text evidence="1">The sequence shown here is derived from an EMBL/GenBank/DDBJ whole genome shotgun (WGS) entry which is preliminary data.</text>
</comment>
<reference evidence="1" key="1">
    <citation type="submission" date="2018-07" db="EMBL/GenBank/DDBJ databases">
        <authorList>
            <person name="Ashton P.M."/>
            <person name="Dallman T."/>
            <person name="Nair S."/>
            <person name="De Pinna E."/>
            <person name="Peters T."/>
            <person name="Grant K."/>
        </authorList>
    </citation>
    <scope>NUCLEOTIDE SEQUENCE</scope>
    <source>
        <strain evidence="1">368335</strain>
    </source>
</reference>
<gene>
    <name evidence="1" type="ORF">CB695_22530</name>
</gene>
<accession>A0A635RBJ6</accession>
<dbReference type="EMBL" id="AAMIYH010000027">
    <property type="protein sequence ID" value="EDH8304244.1"/>
    <property type="molecule type" value="Genomic_DNA"/>
</dbReference>
<proteinExistence type="predicted"/>